<dbReference type="GO" id="GO:0016757">
    <property type="term" value="F:glycosyltransferase activity"/>
    <property type="evidence" value="ECO:0007669"/>
    <property type="project" value="TreeGrafter"/>
</dbReference>
<dbReference type="Proteomes" id="UP000249723">
    <property type="component" value="Unassembled WGS sequence"/>
</dbReference>
<evidence type="ECO:0000256" key="1">
    <source>
        <dbReference type="ARBA" id="ARBA00004167"/>
    </source>
</evidence>
<evidence type="ECO:0000256" key="2">
    <source>
        <dbReference type="ARBA" id="ARBA00022692"/>
    </source>
</evidence>
<sequence>MRSQIQWKPCIHYLAWILCGYLLYSSHSSSRSSQVETPITCPQSEAGLPSAVERQREENEATLAKNSLVESLLTVPAEELGTIAICASIHNEARFINEWLLYNRAMGVDRFYLYDTGSTDNTMEMLKPWIATGTVHLHVWNKNQGGNFQINSLEHCSQYHATKTQWILDCDVDEFYVPTPVLTGSPNRALRIDEMPEAPLRSMLASNWLYQNADAVVVSRVTWKNAGVDRLPEDGSVLKHQTLRDIYHNTHYEKLEFTKVRARDEMLPSSTPAKLFIRLQTLIHTRGKQGWVLPGAHLVRHDNVPRSRAKIITVNGHPVTLMDNSEKPTPVGTFFDGRHPTRAFEPLVMYHYIGRGNNLHPHRAPQNCLQKFANAQKVRKGGWRDQAGAEGCKVLDVYQKDLSWRPIHEPNGFYAAAVQDNGMANSWYGQHMESLIRIVNDMAKADQEPVRAEKVDPHPSMVEFWLKNGMNPDNGLPL</sequence>
<evidence type="ECO:0000256" key="4">
    <source>
        <dbReference type="SAM" id="SignalP"/>
    </source>
</evidence>
<dbReference type="PANTHER" id="PTHR21461:SF69">
    <property type="entry name" value="GLYCOSYLTRANSFERASE FAMILY 92 PROTEIN"/>
    <property type="match status" value="1"/>
</dbReference>
<keyword evidence="3" id="KW-1133">Transmembrane helix</keyword>
<organism evidence="5 6">
    <name type="scientific">Microbotryum saponariae</name>
    <dbReference type="NCBI Taxonomy" id="289078"/>
    <lineage>
        <taxon>Eukaryota</taxon>
        <taxon>Fungi</taxon>
        <taxon>Dikarya</taxon>
        <taxon>Basidiomycota</taxon>
        <taxon>Pucciniomycotina</taxon>
        <taxon>Microbotryomycetes</taxon>
        <taxon>Microbotryales</taxon>
        <taxon>Microbotryaceae</taxon>
        <taxon>Microbotryum</taxon>
    </lineage>
</organism>
<dbReference type="STRING" id="289078.A0A2X0M6H2"/>
<dbReference type="GO" id="GO:0016020">
    <property type="term" value="C:membrane"/>
    <property type="evidence" value="ECO:0007669"/>
    <property type="project" value="UniProtKB-SubCell"/>
</dbReference>
<evidence type="ECO:0000313" key="6">
    <source>
        <dbReference type="Proteomes" id="UP000249723"/>
    </source>
</evidence>
<evidence type="ECO:0000313" key="5">
    <source>
        <dbReference type="EMBL" id="SCZ89870.1"/>
    </source>
</evidence>
<dbReference type="CDD" id="cd00761">
    <property type="entry name" value="Glyco_tranf_GTA_type"/>
    <property type="match status" value="1"/>
</dbReference>
<dbReference type="GO" id="GO:0005737">
    <property type="term" value="C:cytoplasm"/>
    <property type="evidence" value="ECO:0007669"/>
    <property type="project" value="TreeGrafter"/>
</dbReference>
<dbReference type="EMBL" id="FMWP01000014">
    <property type="protein sequence ID" value="SCZ89870.1"/>
    <property type="molecule type" value="Genomic_DNA"/>
</dbReference>
<dbReference type="AlphaFoldDB" id="A0A2X0M6H2"/>
<dbReference type="PANTHER" id="PTHR21461">
    <property type="entry name" value="GLYCOSYLTRANSFERASE FAMILY 92 PROTEIN"/>
    <property type="match status" value="1"/>
</dbReference>
<feature type="signal peptide" evidence="4">
    <location>
        <begin position="1"/>
        <end position="28"/>
    </location>
</feature>
<feature type="chain" id="PRO_5030060312" evidence="4">
    <location>
        <begin position="29"/>
        <end position="478"/>
    </location>
</feature>
<name>A0A2X0M6H2_9BASI</name>
<dbReference type="Pfam" id="PF13704">
    <property type="entry name" value="Glyco_tranf_2_4"/>
    <property type="match status" value="1"/>
</dbReference>
<keyword evidence="2" id="KW-0812">Transmembrane</keyword>
<reference evidence="6" key="1">
    <citation type="submission" date="2016-10" db="EMBL/GenBank/DDBJ databases">
        <authorList>
            <person name="Jeantristanb JTB J.-T."/>
            <person name="Ricardo R."/>
        </authorList>
    </citation>
    <scope>NUCLEOTIDE SEQUENCE [LARGE SCALE GENOMIC DNA]</scope>
</reference>
<proteinExistence type="predicted"/>
<keyword evidence="4" id="KW-0732">Signal</keyword>
<keyword evidence="6" id="KW-1185">Reference proteome</keyword>
<protein>
    <submittedName>
        <fullName evidence="5">BZ3500_MvSof-1268-A1-R1_Chr1-3g01628 protein</fullName>
    </submittedName>
</protein>
<comment type="subcellular location">
    <subcellularLocation>
        <location evidence="1">Membrane</location>
        <topology evidence="1">Single-pass membrane protein</topology>
    </subcellularLocation>
</comment>
<keyword evidence="3" id="KW-0472">Membrane</keyword>
<gene>
    <name evidence="5" type="ORF">BZ3500_MVSOF-1268-A1-R1_CHR1-3G01628</name>
</gene>
<accession>A0A2X0M6H2</accession>
<dbReference type="OrthoDB" id="2526284at2759"/>
<evidence type="ECO:0000256" key="3">
    <source>
        <dbReference type="ARBA" id="ARBA00022989"/>
    </source>
</evidence>